<accession>A8WLC9</accession>
<dbReference type="PANTHER" id="PTHR36942:SF1">
    <property type="entry name" value="IMMUNITY PROTEIN 72 OF POLYMORPHIC TOXIN SYSTEM-RELATED"/>
    <property type="match status" value="1"/>
</dbReference>
<sequence>MVMKRCCVESLEFQNRYFDYWEDRLCAKKESRETKDFDIDPRLMIMLRESRERVGSPCSNGFLQRLWTEFPQYDRSSETFQSSAHCIFVFVKNLSLFR</sequence>
<dbReference type="InParanoid" id="A8WLC9"/>
<gene>
    <name evidence="1 3" type="ORF">CBG24735</name>
    <name evidence="1" type="ORF">CBG_24735</name>
</gene>
<organism evidence="1 2">
    <name type="scientific">Caenorhabditis briggsae</name>
    <dbReference type="NCBI Taxonomy" id="6238"/>
    <lineage>
        <taxon>Eukaryota</taxon>
        <taxon>Metazoa</taxon>
        <taxon>Ecdysozoa</taxon>
        <taxon>Nematoda</taxon>
        <taxon>Chromadorea</taxon>
        <taxon>Rhabditida</taxon>
        <taxon>Rhabditina</taxon>
        <taxon>Rhabditomorpha</taxon>
        <taxon>Rhabditoidea</taxon>
        <taxon>Rhabditidae</taxon>
        <taxon>Peloderinae</taxon>
        <taxon>Caenorhabditis</taxon>
    </lineage>
</organism>
<dbReference type="CTD" id="8590462"/>
<evidence type="ECO:0000313" key="2">
    <source>
        <dbReference type="Proteomes" id="UP000008549"/>
    </source>
</evidence>
<dbReference type="HOGENOM" id="CLU_2335501_0_0_1"/>
<dbReference type="EMBL" id="HE601487">
    <property type="protein sequence ID" value="CAP21274.1"/>
    <property type="molecule type" value="Genomic_DNA"/>
</dbReference>
<dbReference type="Proteomes" id="UP000008549">
    <property type="component" value="Unassembled WGS sequence"/>
</dbReference>
<dbReference type="PANTHER" id="PTHR36942">
    <property type="entry name" value="PROTEIN CBG10268"/>
    <property type="match status" value="1"/>
</dbReference>
<protein>
    <submittedName>
        <fullName evidence="1">Protein CBG24735</fullName>
    </submittedName>
</protein>
<name>A8WLC9_CAEBR</name>
<evidence type="ECO:0000313" key="3">
    <source>
        <dbReference type="WormBase" id="CBG24735"/>
    </source>
</evidence>
<dbReference type="AlphaFoldDB" id="A8WLC9"/>
<proteinExistence type="predicted"/>
<dbReference type="KEGG" id="cbr:CBG_24735"/>
<dbReference type="RefSeq" id="XP_002648459.1">
    <property type="nucleotide sequence ID" value="XM_002648413.1"/>
</dbReference>
<dbReference type="WormBase" id="CBG24735">
    <property type="protein sequence ID" value="CBP13012"/>
    <property type="gene ID" value="WBGene00042777"/>
</dbReference>
<reference evidence="1 2" key="2">
    <citation type="journal article" date="2011" name="PLoS Genet.">
        <title>Caenorhabditis briggsae recombinant inbred line genotypes reveal inter-strain incompatibility and the evolution of recombination.</title>
        <authorList>
            <person name="Ross J.A."/>
            <person name="Koboldt D.C."/>
            <person name="Staisch J.E."/>
            <person name="Chamberlin H.M."/>
            <person name="Gupta B.P."/>
            <person name="Miller R.D."/>
            <person name="Baird S.E."/>
            <person name="Haag E.S."/>
        </authorList>
    </citation>
    <scope>NUCLEOTIDE SEQUENCE [LARGE SCALE GENOMIC DNA]</scope>
    <source>
        <strain evidence="1 2">AF16</strain>
    </source>
</reference>
<keyword evidence="2" id="KW-1185">Reference proteome</keyword>
<reference evidence="1 2" key="1">
    <citation type="journal article" date="2003" name="PLoS Biol.">
        <title>The genome sequence of Caenorhabditis briggsae: a platform for comparative genomics.</title>
        <authorList>
            <person name="Stein L.D."/>
            <person name="Bao Z."/>
            <person name="Blasiar D."/>
            <person name="Blumenthal T."/>
            <person name="Brent M.R."/>
            <person name="Chen N."/>
            <person name="Chinwalla A."/>
            <person name="Clarke L."/>
            <person name="Clee C."/>
            <person name="Coghlan A."/>
            <person name="Coulson A."/>
            <person name="D'Eustachio P."/>
            <person name="Fitch D.H."/>
            <person name="Fulton L.A."/>
            <person name="Fulton R.E."/>
            <person name="Griffiths-Jones S."/>
            <person name="Harris T.W."/>
            <person name="Hillier L.W."/>
            <person name="Kamath R."/>
            <person name="Kuwabara P.E."/>
            <person name="Mardis E.R."/>
            <person name="Marra M.A."/>
            <person name="Miner T.L."/>
            <person name="Minx P."/>
            <person name="Mullikin J.C."/>
            <person name="Plumb R.W."/>
            <person name="Rogers J."/>
            <person name="Schein J.E."/>
            <person name="Sohrmann M."/>
            <person name="Spieth J."/>
            <person name="Stajich J.E."/>
            <person name="Wei C."/>
            <person name="Willey D."/>
            <person name="Wilson R.K."/>
            <person name="Durbin R."/>
            <person name="Waterston R.H."/>
        </authorList>
    </citation>
    <scope>NUCLEOTIDE SEQUENCE [LARGE SCALE GENOMIC DNA]</scope>
    <source>
        <strain evidence="1 2">AF16</strain>
    </source>
</reference>
<dbReference type="GeneID" id="8590462"/>
<evidence type="ECO:0000313" key="1">
    <source>
        <dbReference type="EMBL" id="CAP21274.1"/>
    </source>
</evidence>